<name>A0A5N6JJ81_9EURO</name>
<accession>A0A5N6JJ81</accession>
<feature type="transmembrane region" description="Helical" evidence="1">
    <location>
        <begin position="6"/>
        <end position="23"/>
    </location>
</feature>
<protein>
    <submittedName>
        <fullName evidence="2">Uncharacterized protein</fullName>
    </submittedName>
</protein>
<feature type="transmembrane region" description="Helical" evidence="1">
    <location>
        <begin position="30"/>
        <end position="50"/>
    </location>
</feature>
<evidence type="ECO:0000256" key="1">
    <source>
        <dbReference type="SAM" id="Phobius"/>
    </source>
</evidence>
<evidence type="ECO:0000313" key="2">
    <source>
        <dbReference type="EMBL" id="KAB8278972.1"/>
    </source>
</evidence>
<reference evidence="2 3" key="1">
    <citation type="submission" date="2019-04" db="EMBL/GenBank/DDBJ databases">
        <title>Fungal friends and foes A comparative genomics study of 23 Aspergillus species from section Flavi.</title>
        <authorList>
            <consortium name="DOE Joint Genome Institute"/>
            <person name="Kjaerbolling I."/>
            <person name="Vesth T.C."/>
            <person name="Frisvad J.C."/>
            <person name="Nybo J.L."/>
            <person name="Theobald S."/>
            <person name="Kildgaard S."/>
            <person name="Petersen T.I."/>
            <person name="Kuo A."/>
            <person name="Sato A."/>
            <person name="Lyhne E.K."/>
            <person name="Kogle M.E."/>
            <person name="Wiebenga A."/>
            <person name="Kun R.S."/>
            <person name="Lubbers R.J."/>
            <person name="Makela M.R."/>
            <person name="Barry K."/>
            <person name="Chovatia M."/>
            <person name="Clum A."/>
            <person name="Daum C."/>
            <person name="Haridas S."/>
            <person name="He G."/>
            <person name="LaButti K."/>
            <person name="Lipzen A."/>
            <person name="Mondo S."/>
            <person name="Pangilinan J."/>
            <person name="Riley R."/>
            <person name="Salamov A."/>
            <person name="Simmons B.A."/>
            <person name="Magnuson J.K."/>
            <person name="Henrissat B."/>
            <person name="Mortensen U.H."/>
            <person name="Larsen T.O."/>
            <person name="De vries R.P."/>
            <person name="Grigoriev I.V."/>
            <person name="Machida M."/>
            <person name="Baker S.E."/>
            <person name="Andersen M.R."/>
        </authorList>
    </citation>
    <scope>NUCLEOTIDE SEQUENCE [LARGE SCALE GENOMIC DNA]</scope>
    <source>
        <strain evidence="2 3">CBS 117635</strain>
    </source>
</reference>
<sequence length="55" mass="6027">MTIASTVATFVVIVLFIPGRRILPGIATKAIIFEVAGWVSIFVIVGRYLYVSVEE</sequence>
<keyword evidence="1" id="KW-0812">Transmembrane</keyword>
<gene>
    <name evidence="2" type="ORF">BDV30DRAFT_202984</name>
</gene>
<dbReference type="AlphaFoldDB" id="A0A5N6JJ81"/>
<dbReference type="EMBL" id="ML732766">
    <property type="protein sequence ID" value="KAB8278972.1"/>
    <property type="molecule type" value="Genomic_DNA"/>
</dbReference>
<organism evidence="2 3">
    <name type="scientific">Aspergillus minisclerotigenes</name>
    <dbReference type="NCBI Taxonomy" id="656917"/>
    <lineage>
        <taxon>Eukaryota</taxon>
        <taxon>Fungi</taxon>
        <taxon>Dikarya</taxon>
        <taxon>Ascomycota</taxon>
        <taxon>Pezizomycotina</taxon>
        <taxon>Eurotiomycetes</taxon>
        <taxon>Eurotiomycetidae</taxon>
        <taxon>Eurotiales</taxon>
        <taxon>Aspergillaceae</taxon>
        <taxon>Aspergillus</taxon>
        <taxon>Aspergillus subgen. Circumdati</taxon>
    </lineage>
</organism>
<evidence type="ECO:0000313" key="3">
    <source>
        <dbReference type="Proteomes" id="UP000326289"/>
    </source>
</evidence>
<keyword evidence="1" id="KW-0472">Membrane</keyword>
<dbReference type="Proteomes" id="UP000326289">
    <property type="component" value="Unassembled WGS sequence"/>
</dbReference>
<proteinExistence type="predicted"/>
<keyword evidence="3" id="KW-1185">Reference proteome</keyword>
<keyword evidence="1" id="KW-1133">Transmembrane helix</keyword>